<reference evidence="1 2" key="1">
    <citation type="journal article" date="2011" name="Front. Microbiol.">
        <title>Genomic signatures of strain selection and enhancement in Bacillus atrophaeus var. globigii, a historical biowarfare simulant.</title>
        <authorList>
            <person name="Gibbons H.S."/>
            <person name="Broomall S.M."/>
            <person name="McNew L.A."/>
            <person name="Daligault H."/>
            <person name="Chapman C."/>
            <person name="Bruce D."/>
            <person name="Karavis M."/>
            <person name="Krepps M."/>
            <person name="McGregor P.A."/>
            <person name="Hong C."/>
            <person name="Park K.H."/>
            <person name="Akmal A."/>
            <person name="Feldman A."/>
            <person name="Lin J.S."/>
            <person name="Chang W.E."/>
            <person name="Higgs B.W."/>
            <person name="Demirev P."/>
            <person name="Lindquist J."/>
            <person name="Liem A."/>
            <person name="Fochler E."/>
            <person name="Read T.D."/>
            <person name="Tapia R."/>
            <person name="Johnson S."/>
            <person name="Bishop-Lilly K.A."/>
            <person name="Detter C."/>
            <person name="Han C."/>
            <person name="Sozhamannan S."/>
            <person name="Rosenzweig C.N."/>
            <person name="Skowronski E.W."/>
        </authorList>
    </citation>
    <scope>NUCLEOTIDE SEQUENCE [LARGE SCALE GENOMIC DNA]</scope>
    <source>
        <strain evidence="1 2">PIT1</strain>
    </source>
</reference>
<sequence>MDDNDANICFDKTSHLAPGLDEQLIQEIIQNIDELKLRQAALKGRSNAIEFLSSKGMDTDSVARSLRFDNSVLNEEIKTLSEWVEHNSYG</sequence>
<evidence type="ECO:0000313" key="2">
    <source>
        <dbReference type="Proteomes" id="UP000288279"/>
    </source>
</evidence>
<name>A0A432ZET4_9GAMM</name>
<keyword evidence="2" id="KW-1185">Reference proteome</keyword>
<evidence type="ECO:0000313" key="1">
    <source>
        <dbReference type="EMBL" id="RUO76485.1"/>
    </source>
</evidence>
<comment type="caution">
    <text evidence="1">The sequence shown here is derived from an EMBL/GenBank/DDBJ whole genome shotgun (WGS) entry which is preliminary data.</text>
</comment>
<dbReference type="Proteomes" id="UP000288279">
    <property type="component" value="Unassembled WGS sequence"/>
</dbReference>
<organism evidence="1 2">
    <name type="scientific">Pseudidiomarina taiwanensis</name>
    <dbReference type="NCBI Taxonomy" id="337250"/>
    <lineage>
        <taxon>Bacteria</taxon>
        <taxon>Pseudomonadati</taxon>
        <taxon>Pseudomonadota</taxon>
        <taxon>Gammaproteobacteria</taxon>
        <taxon>Alteromonadales</taxon>
        <taxon>Idiomarinaceae</taxon>
        <taxon>Pseudidiomarina</taxon>
    </lineage>
</organism>
<dbReference type="AlphaFoldDB" id="A0A432ZET4"/>
<proteinExistence type="predicted"/>
<dbReference type="RefSeq" id="WP_126828253.1">
    <property type="nucleotide sequence ID" value="NZ_PIQG01000004.1"/>
</dbReference>
<dbReference type="EMBL" id="PIQG01000004">
    <property type="protein sequence ID" value="RUO76485.1"/>
    <property type="molecule type" value="Genomic_DNA"/>
</dbReference>
<gene>
    <name evidence="1" type="ORF">CWI83_09005</name>
</gene>
<accession>A0A432ZET4</accession>
<protein>
    <submittedName>
        <fullName evidence="1">Uncharacterized protein</fullName>
    </submittedName>
</protein>